<name>A0A5M8QEJ7_9MICO</name>
<feature type="transmembrane region" description="Helical" evidence="7">
    <location>
        <begin position="96"/>
        <end position="116"/>
    </location>
</feature>
<evidence type="ECO:0000256" key="4">
    <source>
        <dbReference type="ARBA" id="ARBA00022692"/>
    </source>
</evidence>
<gene>
    <name evidence="9" type="ORF">FQ330_05895</name>
</gene>
<evidence type="ECO:0000259" key="8">
    <source>
        <dbReference type="Pfam" id="PF00892"/>
    </source>
</evidence>
<dbReference type="InterPro" id="IPR037185">
    <property type="entry name" value="EmrE-like"/>
</dbReference>
<protein>
    <submittedName>
        <fullName evidence="9">DMT family transporter</fullName>
    </submittedName>
</protein>
<comment type="similarity">
    <text evidence="2">Belongs to the EamA transporter family.</text>
</comment>
<feature type="transmembrane region" description="Helical" evidence="7">
    <location>
        <begin position="67"/>
        <end position="84"/>
    </location>
</feature>
<feature type="domain" description="EamA" evidence="8">
    <location>
        <begin position="12"/>
        <end position="139"/>
    </location>
</feature>
<dbReference type="Pfam" id="PF00892">
    <property type="entry name" value="EamA"/>
    <property type="match status" value="2"/>
</dbReference>
<accession>A0A5M8QEJ7</accession>
<dbReference type="Proteomes" id="UP000323221">
    <property type="component" value="Unassembled WGS sequence"/>
</dbReference>
<comment type="subcellular location">
    <subcellularLocation>
        <location evidence="1">Cell membrane</location>
        <topology evidence="1">Multi-pass membrane protein</topology>
    </subcellularLocation>
</comment>
<dbReference type="InterPro" id="IPR051258">
    <property type="entry name" value="Diverse_Substrate_Transporter"/>
</dbReference>
<comment type="caution">
    <text evidence="9">The sequence shown here is derived from an EMBL/GenBank/DDBJ whole genome shotgun (WGS) entry which is preliminary data.</text>
</comment>
<keyword evidence="4 7" id="KW-0812">Transmembrane</keyword>
<proteinExistence type="inferred from homology"/>
<evidence type="ECO:0000313" key="9">
    <source>
        <dbReference type="EMBL" id="KAA6433628.1"/>
    </source>
</evidence>
<feature type="transmembrane region" description="Helical" evidence="7">
    <location>
        <begin position="151"/>
        <end position="169"/>
    </location>
</feature>
<dbReference type="PANTHER" id="PTHR42920">
    <property type="entry name" value="OS03G0707200 PROTEIN-RELATED"/>
    <property type="match status" value="1"/>
</dbReference>
<reference evidence="9 10" key="1">
    <citation type="submission" date="2019-08" db="EMBL/GenBank/DDBJ databases">
        <title>Agrococcus lahaulensis sp. nov., isolated from a cold desert of the Indian Himalayas.</title>
        <authorList>
            <person name="Qu J.H."/>
        </authorList>
    </citation>
    <scope>NUCLEOTIDE SEQUENCE [LARGE SCALE GENOMIC DNA]</scope>
    <source>
        <strain evidence="9 10">NS18</strain>
    </source>
</reference>
<evidence type="ECO:0000256" key="6">
    <source>
        <dbReference type="ARBA" id="ARBA00023136"/>
    </source>
</evidence>
<dbReference type="OrthoDB" id="3182968at2"/>
<dbReference type="EMBL" id="VOIR01000013">
    <property type="protein sequence ID" value="KAA6433628.1"/>
    <property type="molecule type" value="Genomic_DNA"/>
</dbReference>
<feature type="transmembrane region" description="Helical" evidence="7">
    <location>
        <begin position="207"/>
        <end position="226"/>
    </location>
</feature>
<sequence>MAATGTTRLATALLVALTIVWGSTFFLIRDLVQHVPSLDFLGVRFLLAAVVMTLIAWRSIARLGRPLLLRSAALGGLYTAAQILQTIGLETTPASVSGFLTGLYVVLTPLIAALALRHRIERSTWVAVAVAAAGLVVLTLTGISFGVGEALTLGGALAYALHIIATARWATTEHALGISIVQLWVIGLVCLAGGAPDGITLPDTGGQWLSMAYMVVFASIGAMWVQTWAQAQISATRAAVIMTAEPVWATAFAIAFGGEQLTWRLLVGGGMILGAMYAVELLAARRHATATRDETPTGAIDAPVRMPGE</sequence>
<keyword evidence="3" id="KW-1003">Cell membrane</keyword>
<organism evidence="9 10">
    <name type="scientific">Agrococcus sediminis</name>
    <dbReference type="NCBI Taxonomy" id="2599924"/>
    <lineage>
        <taxon>Bacteria</taxon>
        <taxon>Bacillati</taxon>
        <taxon>Actinomycetota</taxon>
        <taxon>Actinomycetes</taxon>
        <taxon>Micrococcales</taxon>
        <taxon>Microbacteriaceae</taxon>
        <taxon>Agrococcus</taxon>
    </lineage>
</organism>
<keyword evidence="6 7" id="KW-0472">Membrane</keyword>
<dbReference type="PANTHER" id="PTHR42920:SF5">
    <property type="entry name" value="EAMA DOMAIN-CONTAINING PROTEIN"/>
    <property type="match status" value="1"/>
</dbReference>
<dbReference type="SUPFAM" id="SSF103481">
    <property type="entry name" value="Multidrug resistance efflux transporter EmrE"/>
    <property type="match status" value="2"/>
</dbReference>
<keyword evidence="10" id="KW-1185">Reference proteome</keyword>
<feature type="transmembrane region" description="Helical" evidence="7">
    <location>
        <begin position="238"/>
        <end position="257"/>
    </location>
</feature>
<keyword evidence="5 7" id="KW-1133">Transmembrane helix</keyword>
<evidence type="ECO:0000256" key="2">
    <source>
        <dbReference type="ARBA" id="ARBA00007362"/>
    </source>
</evidence>
<evidence type="ECO:0000256" key="3">
    <source>
        <dbReference type="ARBA" id="ARBA00022475"/>
    </source>
</evidence>
<evidence type="ECO:0000313" key="10">
    <source>
        <dbReference type="Proteomes" id="UP000323221"/>
    </source>
</evidence>
<dbReference type="InterPro" id="IPR000620">
    <property type="entry name" value="EamA_dom"/>
</dbReference>
<dbReference type="AlphaFoldDB" id="A0A5M8QEJ7"/>
<feature type="transmembrane region" description="Helical" evidence="7">
    <location>
        <begin position="176"/>
        <end position="195"/>
    </location>
</feature>
<feature type="transmembrane region" description="Helical" evidence="7">
    <location>
        <begin position="263"/>
        <end position="283"/>
    </location>
</feature>
<evidence type="ECO:0000256" key="1">
    <source>
        <dbReference type="ARBA" id="ARBA00004651"/>
    </source>
</evidence>
<dbReference type="GO" id="GO:0005886">
    <property type="term" value="C:plasma membrane"/>
    <property type="evidence" value="ECO:0007669"/>
    <property type="project" value="UniProtKB-SubCell"/>
</dbReference>
<feature type="domain" description="EamA" evidence="8">
    <location>
        <begin position="148"/>
        <end position="278"/>
    </location>
</feature>
<feature type="transmembrane region" description="Helical" evidence="7">
    <location>
        <begin position="123"/>
        <end position="145"/>
    </location>
</feature>
<feature type="transmembrane region" description="Helical" evidence="7">
    <location>
        <begin position="9"/>
        <end position="28"/>
    </location>
</feature>
<dbReference type="RefSeq" id="WP_128189962.1">
    <property type="nucleotide sequence ID" value="NZ_JBIVQT010000002.1"/>
</dbReference>
<evidence type="ECO:0000256" key="5">
    <source>
        <dbReference type="ARBA" id="ARBA00022989"/>
    </source>
</evidence>
<evidence type="ECO:0000256" key="7">
    <source>
        <dbReference type="SAM" id="Phobius"/>
    </source>
</evidence>
<feature type="transmembrane region" description="Helical" evidence="7">
    <location>
        <begin position="40"/>
        <end position="60"/>
    </location>
</feature>